<name>A0A8H3IR57_9LECA</name>
<dbReference type="InterPro" id="IPR016181">
    <property type="entry name" value="Acyl_CoA_acyltransferase"/>
</dbReference>
<comment type="caution">
    <text evidence="2">The sequence shown here is derived from an EMBL/GenBank/DDBJ whole genome shotgun (WGS) entry which is preliminary data.</text>
</comment>
<dbReference type="EMBL" id="CAJPDQ010000035">
    <property type="protein sequence ID" value="CAF9930295.1"/>
    <property type="molecule type" value="Genomic_DNA"/>
</dbReference>
<dbReference type="Gene3D" id="3.40.630.30">
    <property type="match status" value="1"/>
</dbReference>
<evidence type="ECO:0000259" key="1">
    <source>
        <dbReference type="PROSITE" id="PS51186"/>
    </source>
</evidence>
<evidence type="ECO:0000313" key="2">
    <source>
        <dbReference type="EMBL" id="CAF9930295.1"/>
    </source>
</evidence>
<gene>
    <name evidence="2" type="ORF">GOMPHAMPRED_005614</name>
</gene>
<feature type="domain" description="N-acetyltransferase" evidence="1">
    <location>
        <begin position="99"/>
        <end position="245"/>
    </location>
</feature>
<dbReference type="CDD" id="cd04301">
    <property type="entry name" value="NAT_SF"/>
    <property type="match status" value="1"/>
</dbReference>
<sequence length="250" mass="27873">MATNTTLAPINPTLDGEAIATCNAPSFYNDRHWRHQYGVTPLPAIIKTTTLRSPWILTTSRHRLRCLKAIDNTTGELLAYARWILPDGMVGDDGVWPEALIPAATEDEINLFKENYLSTELPEPGAGVNRSMTRSLGDAPGNLDARTRAKYSDRSFLELDYLAVRQGHQGNGLGKMLVRHGIKKAQEIGCHLIIMGFTEKGRYLYNSMPELKYEGEVRQDCSQWKEGREEGCECVAGFWVALNKGAENSD</sequence>
<organism evidence="2 3">
    <name type="scientific">Gomphillus americanus</name>
    <dbReference type="NCBI Taxonomy" id="1940652"/>
    <lineage>
        <taxon>Eukaryota</taxon>
        <taxon>Fungi</taxon>
        <taxon>Dikarya</taxon>
        <taxon>Ascomycota</taxon>
        <taxon>Pezizomycotina</taxon>
        <taxon>Lecanoromycetes</taxon>
        <taxon>OSLEUM clade</taxon>
        <taxon>Ostropomycetidae</taxon>
        <taxon>Ostropales</taxon>
        <taxon>Graphidaceae</taxon>
        <taxon>Gomphilloideae</taxon>
        <taxon>Gomphillus</taxon>
    </lineage>
</organism>
<dbReference type="PANTHER" id="PTHR42791">
    <property type="entry name" value="GNAT FAMILY ACETYLTRANSFERASE"/>
    <property type="match status" value="1"/>
</dbReference>
<evidence type="ECO:0000313" key="3">
    <source>
        <dbReference type="Proteomes" id="UP000664169"/>
    </source>
</evidence>
<proteinExistence type="predicted"/>
<accession>A0A8H3IR57</accession>
<dbReference type="Pfam" id="PF00583">
    <property type="entry name" value="Acetyltransf_1"/>
    <property type="match status" value="1"/>
</dbReference>
<dbReference type="Proteomes" id="UP000664169">
    <property type="component" value="Unassembled WGS sequence"/>
</dbReference>
<dbReference type="InterPro" id="IPR000182">
    <property type="entry name" value="GNAT_dom"/>
</dbReference>
<dbReference type="PANTHER" id="PTHR42791:SF2">
    <property type="entry name" value="N-ACETYLTRANSFERASE DOMAIN-CONTAINING PROTEIN"/>
    <property type="match status" value="1"/>
</dbReference>
<protein>
    <recommendedName>
        <fullName evidence="1">N-acetyltransferase domain-containing protein</fullName>
    </recommendedName>
</protein>
<dbReference type="SUPFAM" id="SSF55729">
    <property type="entry name" value="Acyl-CoA N-acyltransferases (Nat)"/>
    <property type="match status" value="1"/>
</dbReference>
<dbReference type="InterPro" id="IPR052523">
    <property type="entry name" value="Trichothecene_AcTrans"/>
</dbReference>
<dbReference type="PROSITE" id="PS51186">
    <property type="entry name" value="GNAT"/>
    <property type="match status" value="1"/>
</dbReference>
<dbReference type="GO" id="GO:0016747">
    <property type="term" value="F:acyltransferase activity, transferring groups other than amino-acyl groups"/>
    <property type="evidence" value="ECO:0007669"/>
    <property type="project" value="InterPro"/>
</dbReference>
<reference evidence="2" key="1">
    <citation type="submission" date="2021-03" db="EMBL/GenBank/DDBJ databases">
        <authorList>
            <person name="Tagirdzhanova G."/>
        </authorList>
    </citation>
    <scope>NUCLEOTIDE SEQUENCE</scope>
</reference>
<dbReference type="OrthoDB" id="61113at2759"/>
<keyword evidence="3" id="KW-1185">Reference proteome</keyword>
<dbReference type="AlphaFoldDB" id="A0A8H3IR57"/>